<dbReference type="InterPro" id="IPR050300">
    <property type="entry name" value="GDXG_lipolytic_enzyme"/>
</dbReference>
<keyword evidence="2 5" id="KW-0378">Hydrolase</keyword>
<name>A0A8J6YZN9_9RHOB</name>
<proteinExistence type="inferred from homology"/>
<dbReference type="PANTHER" id="PTHR48081:SF30">
    <property type="entry name" value="ACETYL-HYDROLASE LIPR-RELATED"/>
    <property type="match status" value="1"/>
</dbReference>
<keyword evidence="6" id="KW-1185">Reference proteome</keyword>
<evidence type="ECO:0000256" key="3">
    <source>
        <dbReference type="SAM" id="MobiDB-lite"/>
    </source>
</evidence>
<comment type="similarity">
    <text evidence="1">Belongs to the 'GDXG' lipolytic enzyme family.</text>
</comment>
<evidence type="ECO:0000256" key="2">
    <source>
        <dbReference type="ARBA" id="ARBA00022801"/>
    </source>
</evidence>
<dbReference type="AlphaFoldDB" id="A0A8J6YZN9"/>
<comment type="caution">
    <text evidence="5">The sequence shown here is derived from an EMBL/GenBank/DDBJ whole genome shotgun (WGS) entry which is preliminary data.</text>
</comment>
<evidence type="ECO:0000313" key="5">
    <source>
        <dbReference type="EMBL" id="MBE3638828.1"/>
    </source>
</evidence>
<evidence type="ECO:0000259" key="4">
    <source>
        <dbReference type="Pfam" id="PF07859"/>
    </source>
</evidence>
<feature type="compositionally biased region" description="Basic and acidic residues" evidence="3">
    <location>
        <begin position="158"/>
        <end position="170"/>
    </location>
</feature>
<dbReference type="Gene3D" id="3.40.50.1820">
    <property type="entry name" value="alpha/beta hydrolase"/>
    <property type="match status" value="1"/>
</dbReference>
<evidence type="ECO:0000256" key="1">
    <source>
        <dbReference type="ARBA" id="ARBA00010515"/>
    </source>
</evidence>
<accession>A0A8J6YZN9</accession>
<feature type="region of interest" description="Disordered" evidence="3">
    <location>
        <begin position="155"/>
        <end position="174"/>
    </location>
</feature>
<dbReference type="RefSeq" id="WP_193182851.1">
    <property type="nucleotide sequence ID" value="NZ_JACVXA010000033.1"/>
</dbReference>
<evidence type="ECO:0000313" key="6">
    <source>
        <dbReference type="Proteomes" id="UP000609121"/>
    </source>
</evidence>
<dbReference type="Proteomes" id="UP000609121">
    <property type="component" value="Unassembled WGS sequence"/>
</dbReference>
<dbReference type="SUPFAM" id="SSF53474">
    <property type="entry name" value="alpha/beta-Hydrolases"/>
    <property type="match status" value="1"/>
</dbReference>
<organism evidence="5 6">
    <name type="scientific">Mangrovicoccus algicola</name>
    <dbReference type="NCBI Taxonomy" id="2771008"/>
    <lineage>
        <taxon>Bacteria</taxon>
        <taxon>Pseudomonadati</taxon>
        <taxon>Pseudomonadota</taxon>
        <taxon>Alphaproteobacteria</taxon>
        <taxon>Rhodobacterales</taxon>
        <taxon>Paracoccaceae</taxon>
        <taxon>Mangrovicoccus</taxon>
    </lineage>
</organism>
<protein>
    <submittedName>
        <fullName evidence="5">Alpha/beta hydrolase fold domain-containing protein</fullName>
    </submittedName>
</protein>
<gene>
    <name evidence="5" type="ORF">ICN82_11510</name>
</gene>
<reference evidence="5" key="1">
    <citation type="submission" date="2020-09" db="EMBL/GenBank/DDBJ databases">
        <title>A novel bacterium of genus Mangrovicoccus, isolated from South China Sea.</title>
        <authorList>
            <person name="Huang H."/>
            <person name="Mo K."/>
            <person name="Hu Y."/>
        </authorList>
    </citation>
    <scope>NUCLEOTIDE SEQUENCE</scope>
    <source>
        <strain evidence="5">HB182678</strain>
    </source>
</reference>
<dbReference type="EMBL" id="JACVXA010000033">
    <property type="protein sequence ID" value="MBE3638828.1"/>
    <property type="molecule type" value="Genomic_DNA"/>
</dbReference>
<dbReference type="InterPro" id="IPR013094">
    <property type="entry name" value="AB_hydrolase_3"/>
</dbReference>
<dbReference type="Pfam" id="PF07859">
    <property type="entry name" value="Abhydrolase_3"/>
    <property type="match status" value="1"/>
</dbReference>
<feature type="domain" description="Alpha/beta hydrolase fold-3" evidence="4">
    <location>
        <begin position="64"/>
        <end position="250"/>
    </location>
</feature>
<dbReference type="PANTHER" id="PTHR48081">
    <property type="entry name" value="AB HYDROLASE SUPERFAMILY PROTEIN C4A8.06C"/>
    <property type="match status" value="1"/>
</dbReference>
<dbReference type="GO" id="GO:0004806">
    <property type="term" value="F:triacylglycerol lipase activity"/>
    <property type="evidence" value="ECO:0007669"/>
    <property type="project" value="TreeGrafter"/>
</dbReference>
<dbReference type="InterPro" id="IPR029058">
    <property type="entry name" value="AB_hydrolase_fold"/>
</dbReference>
<sequence length="275" mass="28844">MTQDRTDRPGTEAALRARIARIPVEGSPAQMRRGFARLAGAQPQLVETERGGVPCLAAGAGPELVWFHGGGYVFGAPETHGLLARYLAAQGLRVLLPRYRLAPEHPWPAMLEDAMAVARASGPAAVLGGDSAGGHLALSAALRCDVAGLALVSPNTDRSGRSRTRDRDGDAMNDDATDARLFRMAMPGADPGAGEASPVLADLSRLPPLHLEAAGAEMLLDDTLILAREAALAGADLRLRVVPGLFHLFPLWPDALPEGAAVLARIAAFVHEMQA</sequence>